<evidence type="ECO:0000313" key="2">
    <source>
        <dbReference type="EMBL" id="KZP20402.1"/>
    </source>
</evidence>
<feature type="region of interest" description="Disordered" evidence="1">
    <location>
        <begin position="20"/>
        <end position="42"/>
    </location>
</feature>
<name>A0A166J207_9AGAM</name>
<organism evidence="2 3">
    <name type="scientific">Athelia psychrophila</name>
    <dbReference type="NCBI Taxonomy" id="1759441"/>
    <lineage>
        <taxon>Eukaryota</taxon>
        <taxon>Fungi</taxon>
        <taxon>Dikarya</taxon>
        <taxon>Basidiomycota</taxon>
        <taxon>Agaricomycotina</taxon>
        <taxon>Agaricomycetes</taxon>
        <taxon>Agaricomycetidae</taxon>
        <taxon>Atheliales</taxon>
        <taxon>Atheliaceae</taxon>
        <taxon>Athelia</taxon>
    </lineage>
</organism>
<reference evidence="2 3" key="1">
    <citation type="journal article" date="2016" name="Mol. Biol. Evol.">
        <title>Comparative Genomics of Early-Diverging Mushroom-Forming Fungi Provides Insights into the Origins of Lignocellulose Decay Capabilities.</title>
        <authorList>
            <person name="Nagy L.G."/>
            <person name="Riley R."/>
            <person name="Tritt A."/>
            <person name="Adam C."/>
            <person name="Daum C."/>
            <person name="Floudas D."/>
            <person name="Sun H."/>
            <person name="Yadav J.S."/>
            <person name="Pangilinan J."/>
            <person name="Larsson K.H."/>
            <person name="Matsuura K."/>
            <person name="Barry K."/>
            <person name="Labutti K."/>
            <person name="Kuo R."/>
            <person name="Ohm R.A."/>
            <person name="Bhattacharya S.S."/>
            <person name="Shirouzu T."/>
            <person name="Yoshinaga Y."/>
            <person name="Martin F.M."/>
            <person name="Grigoriev I.V."/>
            <person name="Hibbett D.S."/>
        </authorList>
    </citation>
    <scope>NUCLEOTIDE SEQUENCE [LARGE SCALE GENOMIC DNA]</scope>
    <source>
        <strain evidence="2 3">CBS 109695</strain>
    </source>
</reference>
<keyword evidence="3" id="KW-1185">Reference proteome</keyword>
<sequence>MLIAAFPVVGQKYIQAPQLHHAHHPWPTPTDDRSTRPKHPMVPMLRSPVTVWEVFGISPFRRWHRMRFDGCARLAGDARDKRRSCAQSGCSLAFRPEDLLSIDRRRKENPQGRKILVRENDLPRGSGSASLAPPELPQYVYEGLDCNPIIGSGPSDCIEFLTNAVANLDVIEGDPML</sequence>
<proteinExistence type="predicted"/>
<dbReference type="EMBL" id="KV417555">
    <property type="protein sequence ID" value="KZP20402.1"/>
    <property type="molecule type" value="Genomic_DNA"/>
</dbReference>
<protein>
    <submittedName>
        <fullName evidence="2">Uncharacterized protein</fullName>
    </submittedName>
</protein>
<evidence type="ECO:0000256" key="1">
    <source>
        <dbReference type="SAM" id="MobiDB-lite"/>
    </source>
</evidence>
<evidence type="ECO:0000313" key="3">
    <source>
        <dbReference type="Proteomes" id="UP000076532"/>
    </source>
</evidence>
<gene>
    <name evidence="2" type="ORF">FIBSPDRAFT_538543</name>
</gene>
<accession>A0A166J207</accession>
<dbReference type="AlphaFoldDB" id="A0A166J207"/>
<dbReference type="Proteomes" id="UP000076532">
    <property type="component" value="Unassembled WGS sequence"/>
</dbReference>